<protein>
    <submittedName>
        <fullName evidence="2">Uncharacterized protein</fullName>
    </submittedName>
</protein>
<gene>
    <name evidence="2" type="ORF">CLODIP_2_CD05006</name>
</gene>
<keyword evidence="1" id="KW-0732">Signal</keyword>
<sequence length="468" mass="52800">MESLKVTSLFIFLLCSVNSTPAVDEISPATDSSDSNKNIPEDAFTTEINQPDEESEKNSLALGVLRVADTQTSREYVRAIIPKIRVAISQLEGRKAIPQEITNLVLFTAETKGILSRVKEATITNRATLREKVYILRAREGIIREASSMEEANTTKAGILRVSKGSQVASTIKGRESTIFRVVMGRATTIRVLIQRVVGIKNLVVCMEEGKTTKAYIHRVKEGTIRVATIPEEANTTKDSIQEEVKNLEGGNTIKAHTPKEEAIRDIQEEINNLEGCMGEGKITRVFILRVKVDTTKDIRVVRTTRFKEGIIRVIIQEEIKNLEGCMGEGKITRVFILRVKVDTTKDIRVVSTTRFKEGIIRVAMDREVANTTRVATLRAGIIRYIQVINTTTKDTPNTVRRDTITEVTTKVRDHLEAMAMETILLFNLAMITTWTLESRTLTRKIFRKLHLLRLQRVQLWFPLLKLL</sequence>
<organism evidence="2 3">
    <name type="scientific">Cloeon dipterum</name>
    <dbReference type="NCBI Taxonomy" id="197152"/>
    <lineage>
        <taxon>Eukaryota</taxon>
        <taxon>Metazoa</taxon>
        <taxon>Ecdysozoa</taxon>
        <taxon>Arthropoda</taxon>
        <taxon>Hexapoda</taxon>
        <taxon>Insecta</taxon>
        <taxon>Pterygota</taxon>
        <taxon>Palaeoptera</taxon>
        <taxon>Ephemeroptera</taxon>
        <taxon>Pisciforma</taxon>
        <taxon>Baetidae</taxon>
        <taxon>Cloeon</taxon>
    </lineage>
</organism>
<dbReference type="EMBL" id="CADEPI010000008">
    <property type="protein sequence ID" value="CAB3362334.1"/>
    <property type="molecule type" value="Genomic_DNA"/>
</dbReference>
<feature type="signal peptide" evidence="1">
    <location>
        <begin position="1"/>
        <end position="22"/>
    </location>
</feature>
<comment type="caution">
    <text evidence="2">The sequence shown here is derived from an EMBL/GenBank/DDBJ whole genome shotgun (WGS) entry which is preliminary data.</text>
</comment>
<feature type="chain" id="PRO_5035742887" evidence="1">
    <location>
        <begin position="23"/>
        <end position="468"/>
    </location>
</feature>
<evidence type="ECO:0000313" key="3">
    <source>
        <dbReference type="Proteomes" id="UP000494165"/>
    </source>
</evidence>
<proteinExistence type="predicted"/>
<accession>A0A8S1C384</accession>
<keyword evidence="3" id="KW-1185">Reference proteome</keyword>
<dbReference type="Proteomes" id="UP000494165">
    <property type="component" value="Unassembled WGS sequence"/>
</dbReference>
<evidence type="ECO:0000313" key="2">
    <source>
        <dbReference type="EMBL" id="CAB3362334.1"/>
    </source>
</evidence>
<evidence type="ECO:0000256" key="1">
    <source>
        <dbReference type="SAM" id="SignalP"/>
    </source>
</evidence>
<reference evidence="2 3" key="1">
    <citation type="submission" date="2020-04" db="EMBL/GenBank/DDBJ databases">
        <authorList>
            <person name="Alioto T."/>
            <person name="Alioto T."/>
            <person name="Gomez Garrido J."/>
        </authorList>
    </citation>
    <scope>NUCLEOTIDE SEQUENCE [LARGE SCALE GENOMIC DNA]</scope>
</reference>
<name>A0A8S1C384_9INSE</name>
<dbReference type="AlphaFoldDB" id="A0A8S1C384"/>